<dbReference type="AlphaFoldDB" id="A0A5N5GAP7"/>
<gene>
    <name evidence="1" type="ORF">D8674_010922</name>
</gene>
<comment type="caution">
    <text evidence="1">The sequence shown here is derived from an EMBL/GenBank/DDBJ whole genome shotgun (WGS) entry which is preliminary data.</text>
</comment>
<dbReference type="EMBL" id="SMOL01000553">
    <property type="protein sequence ID" value="KAB2607754.1"/>
    <property type="molecule type" value="Genomic_DNA"/>
</dbReference>
<name>A0A5N5GAP7_9ROSA</name>
<reference evidence="2" key="2">
    <citation type="submission" date="2019-10" db="EMBL/GenBank/DDBJ databases">
        <title>A de novo genome assembly of a pear dwarfing rootstock.</title>
        <authorList>
            <person name="Wang F."/>
            <person name="Wang J."/>
            <person name="Li S."/>
            <person name="Zhang Y."/>
            <person name="Fang M."/>
            <person name="Ma L."/>
            <person name="Zhao Y."/>
            <person name="Jiang S."/>
        </authorList>
    </citation>
    <scope>NUCLEOTIDE SEQUENCE [LARGE SCALE GENOMIC DNA]</scope>
</reference>
<evidence type="ECO:0000313" key="1">
    <source>
        <dbReference type="EMBL" id="KAB2607754.1"/>
    </source>
</evidence>
<protein>
    <submittedName>
        <fullName evidence="1">Uncharacterized protein</fullName>
    </submittedName>
</protein>
<proteinExistence type="predicted"/>
<reference evidence="1 2" key="3">
    <citation type="submission" date="2019-11" db="EMBL/GenBank/DDBJ databases">
        <title>A de novo genome assembly of a pear dwarfing rootstock.</title>
        <authorList>
            <person name="Wang F."/>
            <person name="Wang J."/>
            <person name="Li S."/>
            <person name="Zhang Y."/>
            <person name="Fang M."/>
            <person name="Ma L."/>
            <person name="Zhao Y."/>
            <person name="Jiang S."/>
        </authorList>
    </citation>
    <scope>NUCLEOTIDE SEQUENCE [LARGE SCALE GENOMIC DNA]</scope>
    <source>
        <strain evidence="1">S2</strain>
        <tissue evidence="1">Leaf</tissue>
    </source>
</reference>
<dbReference type="Proteomes" id="UP000327157">
    <property type="component" value="Chromosome 14"/>
</dbReference>
<reference evidence="1 2" key="1">
    <citation type="submission" date="2019-09" db="EMBL/GenBank/DDBJ databases">
        <authorList>
            <person name="Ou C."/>
        </authorList>
    </citation>
    <scope>NUCLEOTIDE SEQUENCE [LARGE SCALE GENOMIC DNA]</scope>
    <source>
        <strain evidence="1">S2</strain>
        <tissue evidence="1">Leaf</tissue>
    </source>
</reference>
<organism evidence="1 2">
    <name type="scientific">Pyrus ussuriensis x Pyrus communis</name>
    <dbReference type="NCBI Taxonomy" id="2448454"/>
    <lineage>
        <taxon>Eukaryota</taxon>
        <taxon>Viridiplantae</taxon>
        <taxon>Streptophyta</taxon>
        <taxon>Embryophyta</taxon>
        <taxon>Tracheophyta</taxon>
        <taxon>Spermatophyta</taxon>
        <taxon>Magnoliopsida</taxon>
        <taxon>eudicotyledons</taxon>
        <taxon>Gunneridae</taxon>
        <taxon>Pentapetalae</taxon>
        <taxon>rosids</taxon>
        <taxon>fabids</taxon>
        <taxon>Rosales</taxon>
        <taxon>Rosaceae</taxon>
        <taxon>Amygdaloideae</taxon>
        <taxon>Maleae</taxon>
        <taxon>Pyrus</taxon>
    </lineage>
</organism>
<accession>A0A5N5GAP7</accession>
<keyword evidence="2" id="KW-1185">Reference proteome</keyword>
<sequence>MKGDVLGYACRVRGFASGGAGADSWEGNDAVGVDGRGTCGGAVGAAAVDVACRVVERNDTAAARELGGGDTYNPKKLSRGKGPDLVFILFNPNDGAIMGDTKAAGSAAPNADADDFFVVELTYFAGVSS</sequence>
<evidence type="ECO:0000313" key="2">
    <source>
        <dbReference type="Proteomes" id="UP000327157"/>
    </source>
</evidence>